<evidence type="ECO:0000313" key="16">
    <source>
        <dbReference type="Proteomes" id="UP000008143"/>
    </source>
</evidence>
<dbReference type="OrthoDB" id="8117402at2759"/>
<dbReference type="GeneTree" id="ENSGT00940000165332"/>
<dbReference type="Ensembl" id="ENSXETT00000121183">
    <property type="protein sequence ID" value="ENSXETP00000117415"/>
    <property type="gene ID" value="ENSXETG00000000007"/>
</dbReference>
<feature type="domain" description="C2H2-type" evidence="13">
    <location>
        <begin position="343"/>
        <end position="370"/>
    </location>
</feature>
<evidence type="ECO:0000256" key="9">
    <source>
        <dbReference type="ARBA" id="ARBA00023163"/>
    </source>
</evidence>
<feature type="domain" description="KRAB" evidence="14">
    <location>
        <begin position="25"/>
        <end position="96"/>
    </location>
</feature>
<evidence type="ECO:0000256" key="5">
    <source>
        <dbReference type="ARBA" id="ARBA00022771"/>
    </source>
</evidence>
<dbReference type="CDD" id="cd07765">
    <property type="entry name" value="KRAB_A-box"/>
    <property type="match status" value="1"/>
</dbReference>
<dbReference type="PROSITE" id="PS50805">
    <property type="entry name" value="KRAB"/>
    <property type="match status" value="1"/>
</dbReference>
<evidence type="ECO:0000259" key="13">
    <source>
        <dbReference type="PROSITE" id="PS50157"/>
    </source>
</evidence>
<dbReference type="GeneID" id="100497194"/>
<dbReference type="PANTHER" id="PTHR24384">
    <property type="entry name" value="FINGER PUTATIVE TRANSCRIPTION FACTOR FAMILY-RELATED"/>
    <property type="match status" value="1"/>
</dbReference>
<evidence type="ECO:0000256" key="7">
    <source>
        <dbReference type="ARBA" id="ARBA00023015"/>
    </source>
</evidence>
<dbReference type="KEGG" id="xtr:100497194"/>
<comment type="similarity">
    <text evidence="2">Belongs to the krueppel C2H2-type zinc-finger protein family.</text>
</comment>
<evidence type="ECO:0000256" key="6">
    <source>
        <dbReference type="ARBA" id="ARBA00022833"/>
    </source>
</evidence>
<keyword evidence="16" id="KW-1185">Reference proteome</keyword>
<dbReference type="FunFam" id="3.30.160.60:FF:000624">
    <property type="entry name" value="zinc finger protein 697"/>
    <property type="match status" value="1"/>
</dbReference>
<feature type="compositionally biased region" description="Basic residues" evidence="12">
    <location>
        <begin position="110"/>
        <end position="120"/>
    </location>
</feature>
<proteinExistence type="inferred from homology"/>
<organism evidence="15">
    <name type="scientific">Xenopus tropicalis</name>
    <name type="common">Western clawed frog</name>
    <name type="synonym">Silurana tropicalis</name>
    <dbReference type="NCBI Taxonomy" id="8364"/>
    <lineage>
        <taxon>Eukaryota</taxon>
        <taxon>Metazoa</taxon>
        <taxon>Chordata</taxon>
        <taxon>Craniata</taxon>
        <taxon>Vertebrata</taxon>
        <taxon>Euteleostomi</taxon>
        <taxon>Amphibia</taxon>
        <taxon>Batrachia</taxon>
        <taxon>Anura</taxon>
        <taxon>Pipoidea</taxon>
        <taxon>Pipidae</taxon>
        <taxon>Xenopodinae</taxon>
        <taxon>Xenopus</taxon>
        <taxon>Silurana</taxon>
    </lineage>
</organism>
<dbReference type="CTD" id="7587"/>
<dbReference type="FunFam" id="3.30.160.60:FF:001156">
    <property type="entry name" value="Zinc finger protein 407"/>
    <property type="match status" value="1"/>
</dbReference>
<feature type="compositionally biased region" description="Basic and acidic residues" evidence="12">
    <location>
        <begin position="535"/>
        <end position="558"/>
    </location>
</feature>
<dbReference type="Gene3D" id="3.30.160.60">
    <property type="entry name" value="Classic Zinc Finger"/>
    <property type="match status" value="4"/>
</dbReference>
<dbReference type="Pfam" id="PF00096">
    <property type="entry name" value="zf-C2H2"/>
    <property type="match status" value="4"/>
</dbReference>
<evidence type="ECO:0000313" key="17">
    <source>
        <dbReference type="RefSeq" id="XP_012810025.2"/>
    </source>
</evidence>
<name>A0A803KAH0_XENTR</name>
<feature type="compositionally biased region" description="Basic and acidic residues" evidence="12">
    <location>
        <begin position="565"/>
        <end position="574"/>
    </location>
</feature>
<keyword evidence="9" id="KW-0804">Transcription</keyword>
<dbReference type="GO" id="GO:0005634">
    <property type="term" value="C:nucleus"/>
    <property type="evidence" value="ECO:0007669"/>
    <property type="project" value="UniProtKB-SubCell"/>
</dbReference>
<dbReference type="GO" id="GO:0008270">
    <property type="term" value="F:zinc ion binding"/>
    <property type="evidence" value="ECO:0007669"/>
    <property type="project" value="UniProtKB-KW"/>
</dbReference>
<dbReference type="AGR" id="Xenbase:XB-GENE-6465694"/>
<dbReference type="InterPro" id="IPR013087">
    <property type="entry name" value="Znf_C2H2_type"/>
</dbReference>
<evidence type="ECO:0000256" key="10">
    <source>
        <dbReference type="ARBA" id="ARBA00023242"/>
    </source>
</evidence>
<dbReference type="PROSITE" id="PS50157">
    <property type="entry name" value="ZINC_FINGER_C2H2_2"/>
    <property type="match status" value="4"/>
</dbReference>
<keyword evidence="8" id="KW-0238">DNA-binding</keyword>
<dbReference type="Proteomes" id="UP000008143">
    <property type="component" value="Chromosome 2"/>
</dbReference>
<evidence type="ECO:0000256" key="8">
    <source>
        <dbReference type="ARBA" id="ARBA00023125"/>
    </source>
</evidence>
<dbReference type="SMART" id="SM00355">
    <property type="entry name" value="ZnF_C2H2"/>
    <property type="match status" value="4"/>
</dbReference>
<keyword evidence="5 11" id="KW-0863">Zinc-finger</keyword>
<dbReference type="InterPro" id="IPR050752">
    <property type="entry name" value="C2H2-ZF_domain"/>
</dbReference>
<dbReference type="SUPFAM" id="SSF109640">
    <property type="entry name" value="KRAB domain (Kruppel-associated box)"/>
    <property type="match status" value="1"/>
</dbReference>
<dbReference type="FunFam" id="3.30.160.60:FF:002343">
    <property type="entry name" value="Zinc finger protein 33A"/>
    <property type="match status" value="1"/>
</dbReference>
<evidence type="ECO:0000259" key="14">
    <source>
        <dbReference type="PROSITE" id="PS50805"/>
    </source>
</evidence>
<feature type="domain" description="C2H2-type" evidence="13">
    <location>
        <begin position="259"/>
        <end position="286"/>
    </location>
</feature>
<keyword evidence="3" id="KW-0479">Metal-binding</keyword>
<evidence type="ECO:0000313" key="18">
    <source>
        <dbReference type="Xenbase" id="XB-GENE-6465694"/>
    </source>
</evidence>
<keyword evidence="4" id="KW-0677">Repeat</keyword>
<dbReference type="GO" id="GO:0003677">
    <property type="term" value="F:DNA binding"/>
    <property type="evidence" value="ECO:0007669"/>
    <property type="project" value="UniProtKB-KW"/>
</dbReference>
<dbReference type="GO" id="GO:0006355">
    <property type="term" value="P:regulation of DNA-templated transcription"/>
    <property type="evidence" value="ECO:0007669"/>
    <property type="project" value="InterPro"/>
</dbReference>
<reference evidence="17" key="3">
    <citation type="submission" date="2025-04" db="UniProtKB">
        <authorList>
            <consortium name="RefSeq"/>
        </authorList>
    </citation>
    <scope>IDENTIFICATION</scope>
    <source>
        <strain evidence="17">Nigerian</strain>
        <tissue evidence="17">Liver and blood</tissue>
    </source>
</reference>
<evidence type="ECO:0000256" key="2">
    <source>
        <dbReference type="ARBA" id="ARBA00006991"/>
    </source>
</evidence>
<evidence type="ECO:0000313" key="15">
    <source>
        <dbReference type="Ensembl" id="ENSXETP00000117415"/>
    </source>
</evidence>
<dbReference type="InterPro" id="IPR001909">
    <property type="entry name" value="KRAB"/>
</dbReference>
<evidence type="ECO:0000256" key="1">
    <source>
        <dbReference type="ARBA" id="ARBA00004123"/>
    </source>
</evidence>
<reference evidence="15" key="1">
    <citation type="journal article" date="2010" name="Science">
        <title>The genome of the Western clawed frog Xenopus tropicalis.</title>
        <authorList>
            <person name="Hellsten U."/>
            <person name="Harland R.M."/>
            <person name="Gilchrist M.J."/>
            <person name="Hendrix D."/>
            <person name="Jurka J."/>
            <person name="Kapitonov V."/>
            <person name="Ovcharenko I."/>
            <person name="Putnam N.H."/>
            <person name="Shu S."/>
            <person name="Taher L."/>
            <person name="Blitz I.L."/>
            <person name="Blumberg B."/>
            <person name="Dichmann D.S."/>
            <person name="Dubchak I."/>
            <person name="Amaya E."/>
            <person name="Detter J.C."/>
            <person name="Fletcher R."/>
            <person name="Gerhard D.S."/>
            <person name="Goodstein D."/>
            <person name="Graves T."/>
            <person name="Grigoriev I.V."/>
            <person name="Grimwood J."/>
            <person name="Kawashima T."/>
            <person name="Lindquist E."/>
            <person name="Lucas S.M."/>
            <person name="Mead P.E."/>
            <person name="Mitros T."/>
            <person name="Ogino H."/>
            <person name="Ohta Y."/>
            <person name="Poliakov A.V."/>
            <person name="Pollet N."/>
            <person name="Robert J."/>
            <person name="Salamov A."/>
            <person name="Sater A.K."/>
            <person name="Schmutz J."/>
            <person name="Terry A."/>
            <person name="Vize P.D."/>
            <person name="Warren W.C."/>
            <person name="Wells D."/>
            <person name="Wills A."/>
            <person name="Wilson R.K."/>
            <person name="Zimmerman L.B."/>
            <person name="Zorn A.M."/>
            <person name="Grainger R."/>
            <person name="Grammer T."/>
            <person name="Khokha M.K."/>
            <person name="Richardson P.M."/>
            <person name="Rokhsar D.S."/>
        </authorList>
    </citation>
    <scope>NUCLEOTIDE SEQUENCE [LARGE SCALE GENOMIC DNA]</scope>
    <source>
        <strain evidence="15">Nigerian</strain>
    </source>
</reference>
<dbReference type="Pfam" id="PF01352">
    <property type="entry name" value="KRAB"/>
    <property type="match status" value="1"/>
</dbReference>
<dbReference type="Bgee" id="ENSXETG00000000007">
    <property type="expression patterns" value="Expressed in brain and 12 other cell types or tissues"/>
</dbReference>
<feature type="region of interest" description="Disordered" evidence="12">
    <location>
        <begin position="95"/>
        <end position="204"/>
    </location>
</feature>
<feature type="compositionally biased region" description="Basic and acidic residues" evidence="12">
    <location>
        <begin position="437"/>
        <end position="501"/>
    </location>
</feature>
<comment type="subcellular location">
    <subcellularLocation>
        <location evidence="1">Nucleus</location>
    </subcellularLocation>
</comment>
<dbReference type="PANTHER" id="PTHR24384:SF243">
    <property type="entry name" value="ZINC FINGER PROTEIN 777"/>
    <property type="match status" value="1"/>
</dbReference>
<protein>
    <submittedName>
        <fullName evidence="17">Uncharacterized protein znf37a isoform X1</fullName>
    </submittedName>
    <submittedName>
        <fullName evidence="15">Zinc finger protein 37A</fullName>
    </submittedName>
</protein>
<feature type="region of interest" description="Disordered" evidence="12">
    <location>
        <begin position="829"/>
        <end position="885"/>
    </location>
</feature>
<evidence type="ECO:0000256" key="12">
    <source>
        <dbReference type="SAM" id="MobiDB-lite"/>
    </source>
</evidence>
<keyword evidence="10" id="KW-0539">Nucleus</keyword>
<dbReference type="Gene3D" id="6.10.140.140">
    <property type="match status" value="1"/>
</dbReference>
<dbReference type="SMART" id="SM00349">
    <property type="entry name" value="KRAB"/>
    <property type="match status" value="1"/>
</dbReference>
<keyword evidence="7" id="KW-0805">Transcription regulation</keyword>
<feature type="region of interest" description="Disordered" evidence="12">
    <location>
        <begin position="437"/>
        <end position="769"/>
    </location>
</feature>
<dbReference type="InterPro" id="IPR036051">
    <property type="entry name" value="KRAB_dom_sf"/>
</dbReference>
<dbReference type="FunFam" id="3.30.160.60:FF:001498">
    <property type="entry name" value="Zinc finger protein 404"/>
    <property type="match status" value="1"/>
</dbReference>
<dbReference type="PROSITE" id="PS00028">
    <property type="entry name" value="ZINC_FINGER_C2H2_1"/>
    <property type="match status" value="4"/>
</dbReference>
<feature type="compositionally biased region" description="Basic and acidic residues" evidence="12">
    <location>
        <begin position="584"/>
        <end position="705"/>
    </location>
</feature>
<dbReference type="Xenbase" id="XB-GENE-6465694">
    <property type="gene designation" value="znf37a"/>
</dbReference>
<feature type="domain" description="C2H2-type" evidence="13">
    <location>
        <begin position="287"/>
        <end position="314"/>
    </location>
</feature>
<feature type="compositionally biased region" description="Low complexity" evidence="12">
    <location>
        <begin position="860"/>
        <end position="872"/>
    </location>
</feature>
<dbReference type="RefSeq" id="XP_012810025.2">
    <property type="nucleotide sequence ID" value="XM_012954571.2"/>
</dbReference>
<feature type="compositionally biased region" description="Basic residues" evidence="12">
    <location>
        <begin position="146"/>
        <end position="164"/>
    </location>
</feature>
<evidence type="ECO:0000256" key="11">
    <source>
        <dbReference type="PROSITE-ProRule" id="PRU00042"/>
    </source>
</evidence>
<keyword evidence="6" id="KW-0862">Zinc</keyword>
<dbReference type="InterPro" id="IPR036236">
    <property type="entry name" value="Znf_C2H2_sf"/>
</dbReference>
<dbReference type="AlphaFoldDB" id="A0A803KAH0"/>
<dbReference type="OMA" id="ISADREW"/>
<evidence type="ECO:0000256" key="3">
    <source>
        <dbReference type="ARBA" id="ARBA00022723"/>
    </source>
</evidence>
<feature type="compositionally biased region" description="Basic and acidic residues" evidence="12">
    <location>
        <begin position="713"/>
        <end position="734"/>
    </location>
</feature>
<reference evidence="15" key="2">
    <citation type="submission" date="2021-03" db="UniProtKB">
        <authorList>
            <consortium name="Ensembl"/>
        </authorList>
    </citation>
    <scope>IDENTIFICATION</scope>
</reference>
<feature type="region of interest" description="Disordered" evidence="12">
    <location>
        <begin position="1"/>
        <end position="23"/>
    </location>
</feature>
<gene>
    <name evidence="15 17 18" type="primary">znf37a</name>
</gene>
<dbReference type="SUPFAM" id="SSF57667">
    <property type="entry name" value="beta-beta-alpha zinc fingers"/>
    <property type="match status" value="3"/>
</dbReference>
<feature type="domain" description="C2H2-type" evidence="13">
    <location>
        <begin position="315"/>
        <end position="342"/>
    </location>
</feature>
<sequence>MRPQPDRGLNWKRHQSVPSPTTDPVTFEDIAVRFSEEEWKGLQEGQKELYREVMQDNYQNLTALGLVITKPEIVLKIEKGEDPIIGVCLAPAHKRPTHMDGAPKAALGPKHSKYPLRSHRAPPGSAERVRSLGQKQPPEEPSAKRCPVKRKPTQRSLKLLRRSPKVVMDTGLGNHVTHGTLNQPQPEKPQHGPAGASVPRNTRRGQGIVCKREELSEENAHIPGLGVGKPYRCARCGETWNNLLDFLSHEAGSCQYRPYVCNICSKTFVKKQHLSSHRKVHTEERPFTCPQCGRSFRQSSTLTTHLWSHAGHKPFHCSCCPKSFSRKTDLVAHMRRHTGERPYECPYCWERFIRKKSLQRHLRKHAGESLQTFWETHCATGSPTDGSTERNPKLELLATDGAFRLIQADASKEFHFRGKNELEGLEERNLEQCDRKLKGGDRRKAERWDRKLEEGDKQEDHQWDKEQEGRKDHELHKGQGKSEGRKNKQQDRGQREGKGQDYEACDIQLEKRSRKRGEKQLERELPGADNSGGESEGRKPEGADKGDGDHQDKGRDEQQNPEPGGTEKRMDQHQNRKLQKANKGKNEQGDRKLQEADKRKDEQLDSKLQEADKWKDEQGDRKLQEADRKKDEQLDSKLQEADKGKNEQWDRMLQEAEGRKDEQWDRKLQEADKGKNEQWDRMLQEAEGRKDEQWDRKLQEADGKKGEHHKRKLSDAERGNSPRGQEKQEIVADVEKEEEPGQSSPNKGEVKVRDQDTQTEFPRQKKATGVHLPMLRELRRFRRMSDRLQQEWDSMRATMDLFTQEMRELKEMVATVCSVRDPVRICPSGTEAPTLAEPPSHPAWINAERTSPQQGADRFSISSSRASPESSPQYPPPYPLENLSDQSRDGTSWMYLASSHEDLLPSTTDTIQVKREGEAEGCTSPEGPTLYDECRMGDRLPNIPMMPLSAEREWSLLAKSGGRAGRFAALVFRALVPFDIYKGWVNHVNLDGLRGRRGIPMNVKRRLMAVVERHFTLRKGDHSEIRNRLNEQLRTRRKSDKHPHWFF</sequence>
<evidence type="ECO:0000256" key="4">
    <source>
        <dbReference type="ARBA" id="ARBA00022737"/>
    </source>
</evidence>
<accession>A0A803KAH0</accession>